<evidence type="ECO:0000313" key="7">
    <source>
        <dbReference type="EMBL" id="VBB07539.1"/>
    </source>
</evidence>
<dbReference type="EMBL" id="UPPP01000076">
    <property type="protein sequence ID" value="VBB07539.1"/>
    <property type="molecule type" value="Genomic_DNA"/>
</dbReference>
<evidence type="ECO:0000256" key="2">
    <source>
        <dbReference type="ARBA" id="ARBA00012274"/>
    </source>
</evidence>
<comment type="catalytic activity">
    <reaction evidence="5">
        <text>a 2'-deoxyribonucleoside 5'-diphosphate + [thioredoxin]-disulfide + H2O = a ribonucleoside 5'-diphosphate + [thioredoxin]-dithiol</text>
        <dbReference type="Rhea" id="RHEA:23252"/>
        <dbReference type="Rhea" id="RHEA-COMP:10698"/>
        <dbReference type="Rhea" id="RHEA-COMP:10700"/>
        <dbReference type="ChEBI" id="CHEBI:15377"/>
        <dbReference type="ChEBI" id="CHEBI:29950"/>
        <dbReference type="ChEBI" id="CHEBI:50058"/>
        <dbReference type="ChEBI" id="CHEBI:57930"/>
        <dbReference type="ChEBI" id="CHEBI:73316"/>
        <dbReference type="EC" id="1.17.4.1"/>
    </reaction>
</comment>
<dbReference type="GO" id="GO:0004748">
    <property type="term" value="F:ribonucleoside-diphosphate reductase activity, thioredoxin disulfide as acceptor"/>
    <property type="evidence" value="ECO:0007669"/>
    <property type="project" value="UniProtKB-EC"/>
</dbReference>
<feature type="domain" description="TSCPD" evidence="6">
    <location>
        <begin position="5"/>
        <end position="77"/>
    </location>
</feature>
<keyword evidence="4" id="KW-0547">Nucleotide-binding</keyword>
<dbReference type="InterPro" id="IPR024434">
    <property type="entry name" value="TSCPD_dom"/>
</dbReference>
<evidence type="ECO:0000313" key="8">
    <source>
        <dbReference type="Proteomes" id="UP000277811"/>
    </source>
</evidence>
<dbReference type="Proteomes" id="UP000277811">
    <property type="component" value="Unassembled WGS sequence"/>
</dbReference>
<evidence type="ECO:0000256" key="1">
    <source>
        <dbReference type="ARBA" id="ARBA00007405"/>
    </source>
</evidence>
<dbReference type="OrthoDB" id="9801525at2"/>
<comment type="similarity">
    <text evidence="1">Belongs to the ribonucleoside diphosphate reductase class-2 family.</text>
</comment>
<name>A0A498R8M1_9FIRM</name>
<dbReference type="EC" id="1.17.4.1" evidence="2"/>
<organism evidence="7 8">
    <name type="scientific">Lucifera butyrica</name>
    <dbReference type="NCBI Taxonomy" id="1351585"/>
    <lineage>
        <taxon>Bacteria</taxon>
        <taxon>Bacillati</taxon>
        <taxon>Bacillota</taxon>
        <taxon>Negativicutes</taxon>
        <taxon>Veillonellales</taxon>
        <taxon>Veillonellaceae</taxon>
        <taxon>Lucifera</taxon>
    </lineage>
</organism>
<evidence type="ECO:0000256" key="4">
    <source>
        <dbReference type="ARBA" id="ARBA00022741"/>
    </source>
</evidence>
<dbReference type="Pfam" id="PF12637">
    <property type="entry name" value="TSCPD"/>
    <property type="match status" value="1"/>
</dbReference>
<evidence type="ECO:0000256" key="3">
    <source>
        <dbReference type="ARBA" id="ARBA00022634"/>
    </source>
</evidence>
<dbReference type="RefSeq" id="WP_122628473.1">
    <property type="nucleotide sequence ID" value="NZ_UPPP01000076.1"/>
</dbReference>
<accession>A0A498R8M1</accession>
<sequence>MATYAPQGVCSKEIRFEVNDGKVKNVKFIGGCPGNLAAIATLIEGMTVEEVIKKLKGNLCRNQTSCADQLAIALEKYQNNWK</sequence>
<evidence type="ECO:0000259" key="6">
    <source>
        <dbReference type="Pfam" id="PF12637"/>
    </source>
</evidence>
<dbReference type="GO" id="GO:0071897">
    <property type="term" value="P:DNA biosynthetic process"/>
    <property type="evidence" value="ECO:0007669"/>
    <property type="project" value="UniProtKB-KW"/>
</dbReference>
<gene>
    <name evidence="7" type="ORF">LUCI_2803</name>
</gene>
<keyword evidence="8" id="KW-1185">Reference proteome</keyword>
<evidence type="ECO:0000256" key="5">
    <source>
        <dbReference type="ARBA" id="ARBA00047754"/>
    </source>
</evidence>
<reference evidence="7 8" key="1">
    <citation type="submission" date="2018-06" db="EMBL/GenBank/DDBJ databases">
        <authorList>
            <person name="Strepis N."/>
        </authorList>
    </citation>
    <scope>NUCLEOTIDE SEQUENCE [LARGE SCALE GENOMIC DNA]</scope>
    <source>
        <strain evidence="7">LUCI</strain>
    </source>
</reference>
<proteinExistence type="inferred from homology"/>
<dbReference type="NCBIfam" id="TIGR03905">
    <property type="entry name" value="TIGR03905_4_Cys"/>
    <property type="match status" value="1"/>
</dbReference>
<dbReference type="InterPro" id="IPR023806">
    <property type="entry name" value="CHP03905"/>
</dbReference>
<dbReference type="AlphaFoldDB" id="A0A498R8M1"/>
<keyword evidence="3" id="KW-0237">DNA synthesis</keyword>
<protein>
    <recommendedName>
        <fullName evidence="2">ribonucleoside-diphosphate reductase</fullName>
        <ecNumber evidence="2">1.17.4.1</ecNumber>
    </recommendedName>
</protein>
<dbReference type="GO" id="GO:0000166">
    <property type="term" value="F:nucleotide binding"/>
    <property type="evidence" value="ECO:0007669"/>
    <property type="project" value="UniProtKB-KW"/>
</dbReference>